<keyword evidence="4" id="KW-0012">Acyltransferase</keyword>
<feature type="transmembrane region" description="Helical" evidence="1">
    <location>
        <begin position="168"/>
        <end position="185"/>
    </location>
</feature>
<feature type="transmembrane region" description="Helical" evidence="1">
    <location>
        <begin position="145"/>
        <end position="161"/>
    </location>
</feature>
<keyword evidence="5" id="KW-1185">Reference proteome</keyword>
<dbReference type="InterPro" id="IPR043968">
    <property type="entry name" value="SGNH"/>
</dbReference>
<feature type="domain" description="Acyltransferase 3" evidence="2">
    <location>
        <begin position="8"/>
        <end position="333"/>
    </location>
</feature>
<evidence type="ECO:0000259" key="3">
    <source>
        <dbReference type="Pfam" id="PF19040"/>
    </source>
</evidence>
<keyword evidence="4" id="KW-0808">Transferase</keyword>
<proteinExistence type="predicted"/>
<feature type="transmembrane region" description="Helical" evidence="1">
    <location>
        <begin position="34"/>
        <end position="54"/>
    </location>
</feature>
<name>A0ABW7NZX3_9GAMM</name>
<accession>A0ABW7NZX3</accession>
<reference evidence="4 5" key="1">
    <citation type="submission" date="2024-08" db="EMBL/GenBank/DDBJ databases">
        <title>Oceanimonas smirnovii Genome sequencing and assembly.</title>
        <authorList>
            <person name="Tang B."/>
        </authorList>
    </citation>
    <scope>NUCLEOTIDE SEQUENCE [LARGE SCALE GENOMIC DNA]</scope>
    <source>
        <strain evidence="4 5">OS2020-119</strain>
    </source>
</reference>
<keyword evidence="1" id="KW-0472">Membrane</keyword>
<dbReference type="EC" id="2.3.1.-" evidence="4"/>
<organism evidence="4 5">
    <name type="scientific">Oceanimonas smirnovii</name>
    <dbReference type="NCBI Taxonomy" id="264574"/>
    <lineage>
        <taxon>Bacteria</taxon>
        <taxon>Pseudomonadati</taxon>
        <taxon>Pseudomonadota</taxon>
        <taxon>Gammaproteobacteria</taxon>
        <taxon>Aeromonadales</taxon>
        <taxon>Aeromonadaceae</taxon>
        <taxon>Oceanimonas</taxon>
    </lineage>
</organism>
<comment type="caution">
    <text evidence="4">The sequence shown here is derived from an EMBL/GenBank/DDBJ whole genome shotgun (WGS) entry which is preliminary data.</text>
</comment>
<evidence type="ECO:0000313" key="5">
    <source>
        <dbReference type="Proteomes" id="UP001610706"/>
    </source>
</evidence>
<feature type="transmembrane region" description="Helical" evidence="1">
    <location>
        <begin position="75"/>
        <end position="94"/>
    </location>
</feature>
<feature type="domain" description="SGNH" evidence="3">
    <location>
        <begin position="420"/>
        <end position="658"/>
    </location>
</feature>
<evidence type="ECO:0000313" key="4">
    <source>
        <dbReference type="EMBL" id="MFH7564609.1"/>
    </source>
</evidence>
<dbReference type="InterPro" id="IPR050879">
    <property type="entry name" value="Acyltransferase_3"/>
</dbReference>
<feature type="transmembrane region" description="Helical" evidence="1">
    <location>
        <begin position="226"/>
        <end position="244"/>
    </location>
</feature>
<dbReference type="GO" id="GO:0016746">
    <property type="term" value="F:acyltransferase activity"/>
    <property type="evidence" value="ECO:0007669"/>
    <property type="project" value="UniProtKB-KW"/>
</dbReference>
<feature type="transmembrane region" description="Helical" evidence="1">
    <location>
        <begin position="288"/>
        <end position="310"/>
    </location>
</feature>
<feature type="transmembrane region" description="Helical" evidence="1">
    <location>
        <begin position="346"/>
        <end position="366"/>
    </location>
</feature>
<sequence>MAFTTYRADIDGLRAIAVLTVILFHFNSQWLPGGFIGVDVFFVISGYIITRIIYSEMNGGHFSFSQFYIKRIKRILPLFYLVSISSLLVSWFIFTPDDLVRLADSIRYASVFIANTYFEKNSGYFAPAAESMPLLHMWSLSVEEQFYFAWPLLLFLSVKFLSQAKRKWILVVVMLLLVALSEYAARTNAASAYYLIQYRGSELLVGALLSMLVHDRSGSLFAYESIISRLGMAGAAALVLLFILLDEETVFPGLNAFMVSVASAMIILNGELRKGLLYRLLSTRELALIGRLSFSLYLWHWPVLAIYRYSFNQIDLVGYFVCVLLILLLSYFSWRFVEKPFRYSKLGGGRVFLVYFVIPVSALVFVSKDIKNSQGYHERMSEGTRSLYESTMSTYDDTIKSPIADSRYEPFSLVPIGDVRRLPGPPSALLWGDSHAAHYRGFMDKFGKENLFYSLYGGADGCPPIIGVDILKHGSPEKNCSDKNKKIFEVIKDSDVSVVFLAGRWARYTETTPSEGERGDLIFLSGADDYSESVENTRRNFRKGMDYTIGILIENGKKPVLFEQVPSYPFDPGNCVIRKGMHSWMKNVSCEVERQSVDKRQLYANKVISEMERKYPELLVVRVNEFICNPSYCSSMVNGVPLYHDDDHINVAGSELLFGFYSKSEGYKKLQAVLGD</sequence>
<feature type="transmembrane region" description="Helical" evidence="1">
    <location>
        <begin position="12"/>
        <end position="28"/>
    </location>
</feature>
<protein>
    <submittedName>
        <fullName evidence="4">Acyltransferase family protein</fullName>
        <ecNumber evidence="4">2.3.1.-</ecNumber>
    </submittedName>
</protein>
<gene>
    <name evidence="4" type="ORF">AB9R89_04640</name>
</gene>
<dbReference type="InterPro" id="IPR002656">
    <property type="entry name" value="Acyl_transf_3_dom"/>
</dbReference>
<dbReference type="PANTHER" id="PTHR23028:SF53">
    <property type="entry name" value="ACYL_TRANSF_3 DOMAIN-CONTAINING PROTEIN"/>
    <property type="match status" value="1"/>
</dbReference>
<dbReference type="Pfam" id="PF19040">
    <property type="entry name" value="SGNH"/>
    <property type="match status" value="1"/>
</dbReference>
<dbReference type="Pfam" id="PF01757">
    <property type="entry name" value="Acyl_transf_3"/>
    <property type="match status" value="1"/>
</dbReference>
<dbReference type="Proteomes" id="UP001610706">
    <property type="component" value="Unassembled WGS sequence"/>
</dbReference>
<feature type="transmembrane region" description="Helical" evidence="1">
    <location>
        <begin position="316"/>
        <end position="334"/>
    </location>
</feature>
<feature type="transmembrane region" description="Helical" evidence="1">
    <location>
        <begin position="250"/>
        <end position="268"/>
    </location>
</feature>
<dbReference type="RefSeq" id="WP_395545027.1">
    <property type="nucleotide sequence ID" value="NZ_CP166302.1"/>
</dbReference>
<dbReference type="EMBL" id="JBGFTR010000005">
    <property type="protein sequence ID" value="MFH7564609.1"/>
    <property type="molecule type" value="Genomic_DNA"/>
</dbReference>
<dbReference type="PANTHER" id="PTHR23028">
    <property type="entry name" value="ACETYLTRANSFERASE"/>
    <property type="match status" value="1"/>
</dbReference>
<keyword evidence="1" id="KW-1133">Transmembrane helix</keyword>
<keyword evidence="1" id="KW-0812">Transmembrane</keyword>
<evidence type="ECO:0000259" key="2">
    <source>
        <dbReference type="Pfam" id="PF01757"/>
    </source>
</evidence>
<evidence type="ECO:0000256" key="1">
    <source>
        <dbReference type="SAM" id="Phobius"/>
    </source>
</evidence>